<reference evidence="1" key="1">
    <citation type="submission" date="2020-02" db="EMBL/GenBank/DDBJ databases">
        <title>Genome sequencing of the panga catfish, Pangasius djambal.</title>
        <authorList>
            <person name="Wen M."/>
            <person name="Zahm M."/>
            <person name="Roques C."/>
            <person name="Cabau C."/>
            <person name="Klopp C."/>
            <person name="Donnadieu C."/>
            <person name="Jouanno E."/>
            <person name="Avarre J.-C."/>
            <person name="Campet M."/>
            <person name="Ha T."/>
            <person name="Dugue R."/>
            <person name="Lampietro C."/>
            <person name="Louis A."/>
            <person name="Herpin A."/>
            <person name="Echchiki A."/>
            <person name="Berthelot C."/>
            <person name="Parey E."/>
            <person name="Roest-Crollius H."/>
            <person name="Braasch I."/>
            <person name="Postlethwait J.H."/>
            <person name="Bobe J."/>
            <person name="Montfort J."/>
            <person name="Bouchez O."/>
            <person name="Begum T."/>
            <person name="Schartl M."/>
            <person name="Gustiano R."/>
            <person name="Guiguen Y."/>
        </authorList>
    </citation>
    <scope>NUCLEOTIDE SEQUENCE</scope>
    <source>
        <strain evidence="1">Pdj_M5554</strain>
    </source>
</reference>
<protein>
    <submittedName>
        <fullName evidence="1">Uncharacterized protein</fullName>
    </submittedName>
</protein>
<dbReference type="Proteomes" id="UP000830395">
    <property type="component" value="Chromosome 12"/>
</dbReference>
<keyword evidence="2" id="KW-1185">Reference proteome</keyword>
<name>A0ACC5YT75_9TELE</name>
<sequence>MASHGLKSGLKADVPEEKQEYVTPSNYELEKLLARSTVAYTHVNEVWPNVFIGDEQTARNRYSLQKLGVTHVLNAAEGERNSVCTGAGYYSNMDIEYYGIEAEDIPSFNISVHFFTTAEYMRRVLSNAQNKLLVHCVMGRSRSATLVLAYLMIEEKMTLVEAIEQVKRRRQIIPNRGFLKQLRELDGFLLEQRSEHTHTKTADGTERTKQHHQQ</sequence>
<accession>A0ACC5YT75</accession>
<gene>
    <name evidence="1" type="ORF">PDJAM_G00040780</name>
</gene>
<organism evidence="1 2">
    <name type="scientific">Pangasius djambal</name>
    <dbReference type="NCBI Taxonomy" id="1691987"/>
    <lineage>
        <taxon>Eukaryota</taxon>
        <taxon>Metazoa</taxon>
        <taxon>Chordata</taxon>
        <taxon>Craniata</taxon>
        <taxon>Vertebrata</taxon>
        <taxon>Euteleostomi</taxon>
        <taxon>Actinopterygii</taxon>
        <taxon>Neopterygii</taxon>
        <taxon>Teleostei</taxon>
        <taxon>Ostariophysi</taxon>
        <taxon>Siluriformes</taxon>
        <taxon>Pangasiidae</taxon>
        <taxon>Pangasius</taxon>
    </lineage>
</organism>
<proteinExistence type="predicted"/>
<comment type="caution">
    <text evidence="1">The sequence shown here is derived from an EMBL/GenBank/DDBJ whole genome shotgun (WGS) entry which is preliminary data.</text>
</comment>
<evidence type="ECO:0000313" key="1">
    <source>
        <dbReference type="EMBL" id="MCJ8738869.1"/>
    </source>
</evidence>
<evidence type="ECO:0000313" key="2">
    <source>
        <dbReference type="Proteomes" id="UP000830395"/>
    </source>
</evidence>
<dbReference type="EMBL" id="CM040986">
    <property type="protein sequence ID" value="MCJ8738869.1"/>
    <property type="molecule type" value="Genomic_DNA"/>
</dbReference>